<gene>
    <name evidence="2" type="ordered locus">HH_1610</name>
</gene>
<keyword evidence="3" id="KW-1185">Reference proteome</keyword>
<dbReference type="HOGENOM" id="CLU_153141_0_0_7"/>
<accession>Q7VFR5</accession>
<dbReference type="STRING" id="235279.HH_1610"/>
<dbReference type="AlphaFoldDB" id="Q7VFR5"/>
<organism evidence="2 3">
    <name type="scientific">Helicobacter hepaticus (strain ATCC 51449 / 3B1)</name>
    <dbReference type="NCBI Taxonomy" id="235279"/>
    <lineage>
        <taxon>Bacteria</taxon>
        <taxon>Pseudomonadati</taxon>
        <taxon>Campylobacterota</taxon>
        <taxon>Epsilonproteobacteria</taxon>
        <taxon>Campylobacterales</taxon>
        <taxon>Helicobacteraceae</taxon>
        <taxon>Helicobacter</taxon>
    </lineage>
</organism>
<dbReference type="eggNOG" id="ENOG5031SY5">
    <property type="taxonomic scope" value="Bacteria"/>
</dbReference>
<proteinExistence type="predicted"/>
<sequence>MATPMELKDLILETLNEFSTNDTPQEHNLTQLQIINPSESKIAPITPSQLSTIQRLHQSNESLREECEFLELLQERLLVLFEGLNAPQNKDIQSRLNITINFLEYQLSVIQERLNDLKK</sequence>
<evidence type="ECO:0000259" key="1">
    <source>
        <dbReference type="Pfam" id="PF21862"/>
    </source>
</evidence>
<evidence type="ECO:0000313" key="3">
    <source>
        <dbReference type="Proteomes" id="UP000002495"/>
    </source>
</evidence>
<reference evidence="2 3" key="1">
    <citation type="journal article" date="2003" name="Proc. Natl. Acad. Sci. U.S.A.">
        <title>The complete genome sequence of the carcinogenic bacterium Helicobacter hepaticus.</title>
        <authorList>
            <person name="Suerbaum S."/>
            <person name="Josenhans C."/>
            <person name="Sterzenbach T."/>
            <person name="Drescher B."/>
            <person name="Brandt P."/>
            <person name="Bell M."/>
            <person name="Droege M."/>
            <person name="Fartmann B."/>
            <person name="Fischer H.-P."/>
            <person name="Ge Z."/>
            <person name="Hoerster A."/>
            <person name="Holland R."/>
            <person name="Klein K."/>
            <person name="Koenig J."/>
            <person name="Macko L."/>
            <person name="Mendz G.L."/>
            <person name="Nyakatura G."/>
            <person name="Schauer D.B."/>
            <person name="Shen Z."/>
            <person name="Weber J."/>
            <person name="Frosch M."/>
            <person name="Fox J.G."/>
        </authorList>
    </citation>
    <scope>NUCLEOTIDE SEQUENCE [LARGE SCALE GENOMIC DNA]</scope>
    <source>
        <strain evidence="3">ATCC 51449 / 3B1</strain>
    </source>
</reference>
<name>Q7VFR5_HELHP</name>
<feature type="domain" description="Campylobacter invasion antigen D C-terminal" evidence="1">
    <location>
        <begin position="64"/>
        <end position="115"/>
    </location>
</feature>
<dbReference type="InterPro" id="IPR054057">
    <property type="entry name" value="CiaD_C"/>
</dbReference>
<evidence type="ECO:0000313" key="2">
    <source>
        <dbReference type="EMBL" id="AAP78207.1"/>
    </source>
</evidence>
<dbReference type="KEGG" id="hhe:HH_1610"/>
<protein>
    <recommendedName>
        <fullName evidence="1">Campylobacter invasion antigen D C-terminal domain-containing protein</fullName>
    </recommendedName>
</protein>
<dbReference type="Pfam" id="PF21862">
    <property type="entry name" value="CiaD"/>
    <property type="match status" value="1"/>
</dbReference>
<dbReference type="EMBL" id="AE017125">
    <property type="protein sequence ID" value="AAP78207.1"/>
    <property type="molecule type" value="Genomic_DNA"/>
</dbReference>
<dbReference type="Proteomes" id="UP000002495">
    <property type="component" value="Chromosome"/>
</dbReference>